<feature type="compositionally biased region" description="Polar residues" evidence="8">
    <location>
        <begin position="1060"/>
        <end position="1074"/>
    </location>
</feature>
<feature type="region of interest" description="Disordered" evidence="8">
    <location>
        <begin position="239"/>
        <end position="276"/>
    </location>
</feature>
<feature type="region of interest" description="Disordered" evidence="8">
    <location>
        <begin position="1376"/>
        <end position="1462"/>
    </location>
</feature>
<evidence type="ECO:0000256" key="3">
    <source>
        <dbReference type="ARBA" id="ARBA00022737"/>
    </source>
</evidence>
<dbReference type="SUPFAM" id="SSF54695">
    <property type="entry name" value="POZ domain"/>
    <property type="match status" value="1"/>
</dbReference>
<evidence type="ECO:0000313" key="12">
    <source>
        <dbReference type="Proteomes" id="UP000677054"/>
    </source>
</evidence>
<dbReference type="GO" id="GO:0008270">
    <property type="term" value="F:zinc ion binding"/>
    <property type="evidence" value="ECO:0007669"/>
    <property type="project" value="UniProtKB-KW"/>
</dbReference>
<evidence type="ECO:0000256" key="2">
    <source>
        <dbReference type="ARBA" id="ARBA00022723"/>
    </source>
</evidence>
<feature type="compositionally biased region" description="Basic and acidic residues" evidence="8">
    <location>
        <begin position="902"/>
        <end position="925"/>
    </location>
</feature>
<dbReference type="PROSITE" id="PS50157">
    <property type="entry name" value="ZINC_FINGER_C2H2_2"/>
    <property type="match status" value="1"/>
</dbReference>
<feature type="region of interest" description="Disordered" evidence="8">
    <location>
        <begin position="672"/>
        <end position="747"/>
    </location>
</feature>
<keyword evidence="6" id="KW-0539">Nucleus</keyword>
<dbReference type="InterPro" id="IPR013087">
    <property type="entry name" value="Znf_C2H2_type"/>
</dbReference>
<protein>
    <submittedName>
        <fullName evidence="11">Uncharacterized protein</fullName>
    </submittedName>
</protein>
<sequence length="1563" mass="175484">MNWNKGKKAFPKHFKNCAEKLNHLERQCFNPILIELQHLQKLADVRLEVNGDIIRCHAIILATHCALFEDLLSQLPPLPVYHMILDGWDSEIVRHFVSLLYVGHLEASSNVLTEVQQLAKYVKFRGTFETEVLPEEERPSLPTKKFNGLTIRAGDPVTLTIDEDSLKQSQARDVNHLANRLMDQLSQWHSFEFHPSSNPNKKYRSSPVQQPVTNLRKDQEIAAETDAQLESSPMKQLVTLSGKGDEEPASETDILDESSAMNQSVTSPVGDEPTAETASHIEFSSIAQPVTSTQKGVKKVAADRDAQIDFQSVMRFFRCILEGKCDIDVLRRLYEDIKLHTRCQVTYPAQLQDNVIPVLNDDNLHHDKLFEDRSNQSCNKKNMSLPVKQPVTSMGKGDNEEKCCDNSSEYTNMEMDKHHDVPTEGTSQELCKYSSKESSTIQTMEEPSLKADSLQDSTYMQPSKWPHKVAAYKCNTCNKCFESSNGLDDHLVGEEHKKTLTEQSASISRKLGPFRAYRESQASEEPHIQKPIPKLKIKKLREIAQASTEWTGISDSYFPCIRKEGDLTDFNVVIEKTEFHMCPICKCMFISLFSLQTHMKQNYSVQHMCCACQQHLPFDLLIPHLRQVHDINHPKKLLKDFGLQQSPMNEDFYDEDDMDEILNSDSDYYLPQSDTSCSSSDEEEFLPNARNRRQNRPAGENQPLKLKKKAKKNIWASLPSISTKRRKKRQKGTKERMQRKKPRISYEECSELESDESLGAVDTYGMEPESLLKLARERPEINHVDKDEAPYCGTTETLSQSKQTEECGHKEAQTNGTEGVLDHNDQLPATDATIEFKDTHHKSHLEENDSHHQATLERDKEENHCVGEAMLPQDTNCVFQEEQEAAISSLRSDDPEDGNEPENTHQVHVESTEQDSRKGEVEVDKNSNIVDGEQDPTSPCDAGRSVVDAEKKDQEIQKEKIGQEPQQGRSLEVQKVSQPAEQNQTTGRKNGESSRNLAEKGNFHQREEIGSIEEQEREREETEFPYPGKMEVESDYEYDDEDEQETDDDGDDTKFKLEPTSPSSPDVPNIHNSSSPPPARAEHVKRDSPTRLFVFEPPPAIPLAPKTNLSVQCYKGQKAQQLVEAIQKPEIPALVSRSSITRRPVLERLPDNIAISMVDSSSSSGSLVPTIPQPPQQRPQHWQQSQGIPRAPPPLVPGGVSIPPMRQMMPRARAAVHGQAPAQQQPMALMHMQYVQQQQHIAQQQEQHARLLQQPRQSTLSTALNTQQLKETSSLYLRGQQPSSSISLPGQQPPYVSHPGQQPPYISHPGQQPPSVSLSGQQPPSSMVYLGQQPSMSAAKTSVIVGAQRQMQPPSSTSSYRGQVPTLSVSSAFQQVSHPGHYRPPAPHSSPFGSFPTLVPRATYPPRQIAPLGMYHSQGPGNQPTLTPPSLLSPARSYQASTPQQSPTSSTAHSSQPVSTASYATTPPALISARAHALPPRNMSLIQYPNGIPTLTSANRMSGCRYRCNRCGITLPSLHAIRNHQQKYVTSVPTQCTQCSVHLATLDEVISHMQEKHNWMTIF</sequence>
<feature type="region of interest" description="Disordered" evidence="8">
    <location>
        <begin position="379"/>
        <end position="403"/>
    </location>
</feature>
<dbReference type="PANTHER" id="PTHR24394:SF29">
    <property type="entry name" value="MYONEURIN"/>
    <property type="match status" value="1"/>
</dbReference>
<feature type="compositionally biased region" description="Basic and acidic residues" evidence="8">
    <location>
        <begin position="834"/>
        <end position="865"/>
    </location>
</feature>
<organism evidence="11">
    <name type="scientific">Darwinula stevensoni</name>
    <dbReference type="NCBI Taxonomy" id="69355"/>
    <lineage>
        <taxon>Eukaryota</taxon>
        <taxon>Metazoa</taxon>
        <taxon>Ecdysozoa</taxon>
        <taxon>Arthropoda</taxon>
        <taxon>Crustacea</taxon>
        <taxon>Oligostraca</taxon>
        <taxon>Ostracoda</taxon>
        <taxon>Podocopa</taxon>
        <taxon>Podocopida</taxon>
        <taxon>Darwinulocopina</taxon>
        <taxon>Darwinuloidea</taxon>
        <taxon>Darwinulidae</taxon>
        <taxon>Darwinula</taxon>
    </lineage>
</organism>
<dbReference type="PROSITE" id="PS50097">
    <property type="entry name" value="BTB"/>
    <property type="match status" value="1"/>
</dbReference>
<feature type="domain" description="BTB" evidence="9">
    <location>
        <begin position="43"/>
        <end position="109"/>
    </location>
</feature>
<feature type="compositionally biased region" description="Polar residues" evidence="8">
    <location>
        <begin position="1275"/>
        <end position="1290"/>
    </location>
</feature>
<feature type="compositionally biased region" description="Acidic residues" evidence="8">
    <location>
        <begin position="1033"/>
        <end position="1051"/>
    </location>
</feature>
<dbReference type="EMBL" id="CAJPEV010002071">
    <property type="protein sequence ID" value="CAG0895530.1"/>
    <property type="molecule type" value="Genomic_DNA"/>
</dbReference>
<feature type="compositionally biased region" description="Polar residues" evidence="8">
    <location>
        <begin position="975"/>
        <end position="988"/>
    </location>
</feature>
<evidence type="ECO:0000256" key="1">
    <source>
        <dbReference type="ARBA" id="ARBA00004123"/>
    </source>
</evidence>
<accession>A0A7R8XFG7</accession>
<dbReference type="EMBL" id="LR901588">
    <property type="protein sequence ID" value="CAD7248940.1"/>
    <property type="molecule type" value="Genomic_DNA"/>
</dbReference>
<dbReference type="PANTHER" id="PTHR24394">
    <property type="entry name" value="ZINC FINGER PROTEIN"/>
    <property type="match status" value="1"/>
</dbReference>
<dbReference type="CDD" id="cd18186">
    <property type="entry name" value="BTB_POZ_ZBTB_KLHL-like"/>
    <property type="match status" value="1"/>
</dbReference>
<dbReference type="GO" id="GO:0005634">
    <property type="term" value="C:nucleus"/>
    <property type="evidence" value="ECO:0007669"/>
    <property type="project" value="UniProtKB-SubCell"/>
</dbReference>
<evidence type="ECO:0000259" key="10">
    <source>
        <dbReference type="PROSITE" id="PS50157"/>
    </source>
</evidence>
<feature type="compositionally biased region" description="Low complexity" evidence="8">
    <location>
        <begin position="1160"/>
        <end position="1170"/>
    </location>
</feature>
<dbReference type="PROSITE" id="PS00028">
    <property type="entry name" value="ZINC_FINGER_C2H2_1"/>
    <property type="match status" value="1"/>
</dbReference>
<keyword evidence="5" id="KW-0862">Zinc</keyword>
<feature type="compositionally biased region" description="Basic and acidic residues" evidence="8">
    <location>
        <begin position="803"/>
        <end position="812"/>
    </location>
</feature>
<evidence type="ECO:0000256" key="8">
    <source>
        <dbReference type="SAM" id="MobiDB-lite"/>
    </source>
</evidence>
<feature type="compositionally biased region" description="Polar residues" evidence="8">
    <location>
        <begin position="1309"/>
        <end position="1325"/>
    </location>
</feature>
<evidence type="ECO:0000313" key="11">
    <source>
        <dbReference type="EMBL" id="CAD7248940.1"/>
    </source>
</evidence>
<evidence type="ECO:0000256" key="6">
    <source>
        <dbReference type="ARBA" id="ARBA00023242"/>
    </source>
</evidence>
<feature type="region of interest" description="Disordered" evidence="8">
    <location>
        <begin position="1275"/>
        <end position="1326"/>
    </location>
</feature>
<feature type="region of interest" description="Disordered" evidence="8">
    <location>
        <begin position="192"/>
        <end position="211"/>
    </location>
</feature>
<feature type="compositionally biased region" description="Basic and acidic residues" evidence="8">
    <location>
        <begin position="777"/>
        <end position="789"/>
    </location>
</feature>
<feature type="compositionally biased region" description="Basic and acidic residues" evidence="8">
    <location>
        <begin position="989"/>
        <end position="1022"/>
    </location>
</feature>
<gene>
    <name evidence="11" type="ORF">DSTB1V02_LOCUS8743</name>
</gene>
<name>A0A7R8XFG7_9CRUS</name>
<evidence type="ECO:0000259" key="9">
    <source>
        <dbReference type="PROSITE" id="PS50097"/>
    </source>
</evidence>
<feature type="domain" description="C2H2-type" evidence="10">
    <location>
        <begin position="472"/>
        <end position="496"/>
    </location>
</feature>
<dbReference type="GO" id="GO:0000981">
    <property type="term" value="F:DNA-binding transcription factor activity, RNA polymerase II-specific"/>
    <property type="evidence" value="ECO:0007669"/>
    <property type="project" value="TreeGrafter"/>
</dbReference>
<dbReference type="Pfam" id="PF00651">
    <property type="entry name" value="BTB"/>
    <property type="match status" value="1"/>
</dbReference>
<feature type="region of interest" description="Disordered" evidence="8">
    <location>
        <begin position="1160"/>
        <end position="1193"/>
    </location>
</feature>
<feature type="compositionally biased region" description="Low complexity" evidence="8">
    <location>
        <begin position="1424"/>
        <end position="1457"/>
    </location>
</feature>
<dbReference type="Proteomes" id="UP000677054">
    <property type="component" value="Unassembled WGS sequence"/>
</dbReference>
<feature type="compositionally biased region" description="Acidic residues" evidence="8">
    <location>
        <begin position="247"/>
        <end position="256"/>
    </location>
</feature>
<keyword evidence="2" id="KW-0479">Metal-binding</keyword>
<comment type="subcellular location">
    <subcellularLocation>
        <location evidence="1">Nucleus</location>
    </subcellularLocation>
</comment>
<dbReference type="InterPro" id="IPR000210">
    <property type="entry name" value="BTB/POZ_dom"/>
</dbReference>
<dbReference type="SMART" id="SM00355">
    <property type="entry name" value="ZnF_C2H2"/>
    <property type="match status" value="4"/>
</dbReference>
<keyword evidence="12" id="KW-1185">Reference proteome</keyword>
<evidence type="ECO:0000256" key="4">
    <source>
        <dbReference type="ARBA" id="ARBA00022771"/>
    </source>
</evidence>
<reference evidence="11" key="1">
    <citation type="submission" date="2020-11" db="EMBL/GenBank/DDBJ databases">
        <authorList>
            <person name="Tran Van P."/>
        </authorList>
    </citation>
    <scope>NUCLEOTIDE SEQUENCE</scope>
</reference>
<keyword evidence="3" id="KW-0677">Repeat</keyword>
<keyword evidence="4 7" id="KW-0863">Zinc-finger</keyword>
<feature type="region of interest" description="Disordered" evidence="8">
    <location>
        <begin position="777"/>
        <end position="1086"/>
    </location>
</feature>
<proteinExistence type="predicted"/>
<dbReference type="InterPro" id="IPR036236">
    <property type="entry name" value="Znf_C2H2_sf"/>
</dbReference>
<evidence type="ECO:0000256" key="7">
    <source>
        <dbReference type="PROSITE-ProRule" id="PRU00042"/>
    </source>
</evidence>
<dbReference type="SUPFAM" id="SSF57667">
    <property type="entry name" value="beta-beta-alpha zinc fingers"/>
    <property type="match status" value="1"/>
</dbReference>
<feature type="compositionally biased region" description="Basic and acidic residues" evidence="8">
    <location>
        <begin position="947"/>
        <end position="962"/>
    </location>
</feature>
<dbReference type="InterPro" id="IPR011333">
    <property type="entry name" value="SKP1/BTB/POZ_sf"/>
</dbReference>
<dbReference type="Gene3D" id="3.30.710.10">
    <property type="entry name" value="Potassium Channel Kv1.1, Chain A"/>
    <property type="match status" value="1"/>
</dbReference>
<evidence type="ECO:0000256" key="5">
    <source>
        <dbReference type="ARBA" id="ARBA00022833"/>
    </source>
</evidence>
<feature type="compositionally biased region" description="Basic residues" evidence="8">
    <location>
        <begin position="723"/>
        <end position="743"/>
    </location>
</feature>